<name>A0AA88XFW6_PINIB</name>
<dbReference type="PANTHER" id="PTHR24024:SF18">
    <property type="entry name" value="SHORT-CHAIN COLLAGEN C4-LIKE"/>
    <property type="match status" value="1"/>
</dbReference>
<accession>A0AA88XFW6</accession>
<proteinExistence type="predicted"/>
<dbReference type="InterPro" id="IPR051077">
    <property type="entry name" value="Ca-dependent_lectin"/>
</dbReference>
<evidence type="ECO:0000313" key="2">
    <source>
        <dbReference type="Proteomes" id="UP001186944"/>
    </source>
</evidence>
<keyword evidence="2" id="KW-1185">Reference proteome</keyword>
<dbReference type="GO" id="GO:0005615">
    <property type="term" value="C:extracellular space"/>
    <property type="evidence" value="ECO:0007669"/>
    <property type="project" value="TreeGrafter"/>
</dbReference>
<dbReference type="Proteomes" id="UP001186944">
    <property type="component" value="Unassembled WGS sequence"/>
</dbReference>
<sequence>MQELRTLVTTLKSQVTAIQQSKGFAAGGFYNFQGAGVNFLCLSRDPLWGSTYTGRSYATIYGAEYDDDASFFGTKDGDDLPCAVCRSRSSVTSMMLPGRNRCYNTWKMQYSGYLATGNNNHPSSKDYICVDGNPDALVAGGHNDEGADFYSVTAVCGALACPPYTNDRRLTCAICTK</sequence>
<evidence type="ECO:0000313" key="1">
    <source>
        <dbReference type="EMBL" id="KAK3084748.1"/>
    </source>
</evidence>
<dbReference type="PANTHER" id="PTHR24024">
    <property type="entry name" value="PULMONARY SURFACTANT-ASSOCIATED PROTEIN A"/>
    <property type="match status" value="1"/>
</dbReference>
<organism evidence="1 2">
    <name type="scientific">Pinctada imbricata</name>
    <name type="common">Atlantic pearl-oyster</name>
    <name type="synonym">Pinctada martensii</name>
    <dbReference type="NCBI Taxonomy" id="66713"/>
    <lineage>
        <taxon>Eukaryota</taxon>
        <taxon>Metazoa</taxon>
        <taxon>Spiralia</taxon>
        <taxon>Lophotrochozoa</taxon>
        <taxon>Mollusca</taxon>
        <taxon>Bivalvia</taxon>
        <taxon>Autobranchia</taxon>
        <taxon>Pteriomorphia</taxon>
        <taxon>Pterioida</taxon>
        <taxon>Pterioidea</taxon>
        <taxon>Pteriidae</taxon>
        <taxon>Pinctada</taxon>
    </lineage>
</organism>
<protein>
    <submittedName>
        <fullName evidence="1">Uncharacterized protein</fullName>
    </submittedName>
</protein>
<reference evidence="1" key="1">
    <citation type="submission" date="2019-08" db="EMBL/GenBank/DDBJ databases">
        <title>The improved chromosome-level genome for the pearl oyster Pinctada fucata martensii using PacBio sequencing and Hi-C.</title>
        <authorList>
            <person name="Zheng Z."/>
        </authorList>
    </citation>
    <scope>NUCLEOTIDE SEQUENCE</scope>
    <source>
        <strain evidence="1">ZZ-2019</strain>
        <tissue evidence="1">Adductor muscle</tissue>
    </source>
</reference>
<gene>
    <name evidence="1" type="ORF">FSP39_018241</name>
</gene>
<comment type="caution">
    <text evidence="1">The sequence shown here is derived from an EMBL/GenBank/DDBJ whole genome shotgun (WGS) entry which is preliminary data.</text>
</comment>
<dbReference type="AlphaFoldDB" id="A0AA88XFW6"/>
<dbReference type="EMBL" id="VSWD01000013">
    <property type="protein sequence ID" value="KAK3084748.1"/>
    <property type="molecule type" value="Genomic_DNA"/>
</dbReference>